<evidence type="ECO:0000313" key="2">
    <source>
        <dbReference type="Proteomes" id="UP000033854"/>
    </source>
</evidence>
<name>A0A0G1B9E9_9BACT</name>
<reference evidence="1 2" key="1">
    <citation type="journal article" date="2015" name="Nature">
        <title>rRNA introns, odd ribosomes, and small enigmatic genomes across a large radiation of phyla.</title>
        <authorList>
            <person name="Brown C.T."/>
            <person name="Hug L.A."/>
            <person name="Thomas B.C."/>
            <person name="Sharon I."/>
            <person name="Castelle C.J."/>
            <person name="Singh A."/>
            <person name="Wilkins M.J."/>
            <person name="Williams K.H."/>
            <person name="Banfield J.F."/>
        </authorList>
    </citation>
    <scope>NUCLEOTIDE SEQUENCE [LARGE SCALE GENOMIC DNA]</scope>
</reference>
<accession>A0A0G1B9E9</accession>
<evidence type="ECO:0000313" key="1">
    <source>
        <dbReference type="EMBL" id="KKS42961.1"/>
    </source>
</evidence>
<comment type="caution">
    <text evidence="1">The sequence shown here is derived from an EMBL/GenBank/DDBJ whole genome shotgun (WGS) entry which is preliminary data.</text>
</comment>
<gene>
    <name evidence="1" type="ORF">UV06_C0004G0096</name>
</gene>
<dbReference type="AlphaFoldDB" id="A0A0G1B9E9"/>
<dbReference type="Proteomes" id="UP000033854">
    <property type="component" value="Unassembled WGS sequence"/>
</dbReference>
<organism evidence="1 2">
    <name type="scientific">Candidatus Collierbacteria bacterium GW2011_GWA2_42_17</name>
    <dbReference type="NCBI Taxonomy" id="1618378"/>
    <lineage>
        <taxon>Bacteria</taxon>
        <taxon>Candidatus Collieribacteriota</taxon>
    </lineage>
</organism>
<protein>
    <submittedName>
        <fullName evidence="1">Uncharacterized protein</fullName>
    </submittedName>
</protein>
<dbReference type="EMBL" id="LCDA01000004">
    <property type="protein sequence ID" value="KKS42961.1"/>
    <property type="molecule type" value="Genomic_DNA"/>
</dbReference>
<sequence length="82" mass="9443">MQVDNMEEYSGVQITREQRSLYVFLRKMTQEVEVMPSFVPELLATLPVWTLSDQRLLAEVLKAVDENSLNLFMSAYPAVFKG</sequence>
<proteinExistence type="predicted"/>